<dbReference type="STRING" id="3916.A0A3Q0F8X1"/>
<accession>A0A3Q0F8X1</accession>
<name>A0A3Q0F8X1_VIGRR</name>
<proteinExistence type="predicted"/>
<evidence type="ECO:0000313" key="3">
    <source>
        <dbReference type="RefSeq" id="XP_022640505.1"/>
    </source>
</evidence>
<gene>
    <name evidence="3" type="primary">LOC106770345</name>
</gene>
<evidence type="ECO:0000256" key="1">
    <source>
        <dbReference type="SAM" id="MobiDB-lite"/>
    </source>
</evidence>
<dbReference type="KEGG" id="vra:106770345"/>
<organism evidence="2 3">
    <name type="scientific">Vigna radiata var. radiata</name>
    <name type="common">Mung bean</name>
    <name type="synonym">Phaseolus aureus</name>
    <dbReference type="NCBI Taxonomy" id="3916"/>
    <lineage>
        <taxon>Eukaryota</taxon>
        <taxon>Viridiplantae</taxon>
        <taxon>Streptophyta</taxon>
        <taxon>Embryophyta</taxon>
        <taxon>Tracheophyta</taxon>
        <taxon>Spermatophyta</taxon>
        <taxon>Magnoliopsida</taxon>
        <taxon>eudicotyledons</taxon>
        <taxon>Gunneridae</taxon>
        <taxon>Pentapetalae</taxon>
        <taxon>rosids</taxon>
        <taxon>fabids</taxon>
        <taxon>Fabales</taxon>
        <taxon>Fabaceae</taxon>
        <taxon>Papilionoideae</taxon>
        <taxon>50 kb inversion clade</taxon>
        <taxon>NPAAA clade</taxon>
        <taxon>indigoferoid/millettioid clade</taxon>
        <taxon>Phaseoleae</taxon>
        <taxon>Vigna</taxon>
    </lineage>
</organism>
<dbReference type="Proteomes" id="UP000087766">
    <property type="component" value="Chromosome 8"/>
</dbReference>
<dbReference type="GeneID" id="106770345"/>
<keyword evidence="2" id="KW-1185">Reference proteome</keyword>
<reference evidence="2" key="1">
    <citation type="journal article" date="2014" name="Nat. Commun.">
        <title>Genome sequence of mungbean and insights into evolution within Vigna species.</title>
        <authorList>
            <person name="Kang Y.J."/>
            <person name="Kim S.K."/>
            <person name="Kim M.Y."/>
            <person name="Lestari P."/>
            <person name="Kim K.H."/>
            <person name="Ha B.K."/>
            <person name="Jun T.H."/>
            <person name="Hwang W.J."/>
            <person name="Lee T."/>
            <person name="Lee J."/>
            <person name="Shim S."/>
            <person name="Yoon M.Y."/>
            <person name="Jang Y.E."/>
            <person name="Han K.S."/>
            <person name="Taeprayoon P."/>
            <person name="Yoon N."/>
            <person name="Somta P."/>
            <person name="Tanya P."/>
            <person name="Kim K.S."/>
            <person name="Gwag J.G."/>
            <person name="Moon J.K."/>
            <person name="Lee Y.H."/>
            <person name="Park B.S."/>
            <person name="Bombarely A."/>
            <person name="Doyle J.J."/>
            <person name="Jackson S.A."/>
            <person name="Schafleitner R."/>
            <person name="Srinives P."/>
            <person name="Varshney R.K."/>
            <person name="Lee S.H."/>
        </authorList>
    </citation>
    <scope>NUCLEOTIDE SEQUENCE [LARGE SCALE GENOMIC DNA]</scope>
    <source>
        <strain evidence="2">cv. VC1973A</strain>
    </source>
</reference>
<dbReference type="RefSeq" id="XP_022640505.1">
    <property type="nucleotide sequence ID" value="XM_022784784.1"/>
</dbReference>
<evidence type="ECO:0000313" key="2">
    <source>
        <dbReference type="Proteomes" id="UP000087766"/>
    </source>
</evidence>
<feature type="region of interest" description="Disordered" evidence="1">
    <location>
        <begin position="36"/>
        <end position="60"/>
    </location>
</feature>
<sequence>MDTLSSSVSSLKVTPFPSSPTITNHDFFPFKATPSRPQQPHHVFSTSAPTSLPKTKSFSHKSSPSLVRFSSSVCNSNPATGYAAALVDVAHNTHSFHSVHRDVERLLKLLQSVKFESPAVDFQRRKDMWHPLLASYMDSPFAT</sequence>
<dbReference type="AlphaFoldDB" id="A0A3Q0F8X1"/>
<reference evidence="3" key="2">
    <citation type="submission" date="2025-08" db="UniProtKB">
        <authorList>
            <consortium name="RefSeq"/>
        </authorList>
    </citation>
    <scope>IDENTIFICATION</scope>
    <source>
        <tissue evidence="3">Leaf</tissue>
    </source>
</reference>
<dbReference type="OrthoDB" id="1262810at2759"/>
<feature type="compositionally biased region" description="Polar residues" evidence="1">
    <location>
        <begin position="44"/>
        <end position="56"/>
    </location>
</feature>
<protein>
    <submittedName>
        <fullName evidence="3">Uncharacterized protein LOC106770345</fullName>
    </submittedName>
</protein>